<feature type="signal peptide" evidence="3">
    <location>
        <begin position="1"/>
        <end position="28"/>
    </location>
</feature>
<feature type="region of interest" description="Disordered" evidence="2">
    <location>
        <begin position="88"/>
        <end position="167"/>
    </location>
</feature>
<feature type="chain" id="PRO_5040862143" description="V8-like Glu-specific endopeptidase" evidence="3">
    <location>
        <begin position="29"/>
        <end position="394"/>
    </location>
</feature>
<evidence type="ECO:0000256" key="2">
    <source>
        <dbReference type="SAM" id="MobiDB-lite"/>
    </source>
</evidence>
<evidence type="ECO:0000313" key="4">
    <source>
        <dbReference type="EMBL" id="MCD5309793.1"/>
    </source>
</evidence>
<comment type="caution">
    <text evidence="4">The sequence shown here is derived from an EMBL/GenBank/DDBJ whole genome shotgun (WGS) entry which is preliminary data.</text>
</comment>
<dbReference type="AlphaFoldDB" id="A0A9X1SWU3"/>
<dbReference type="SUPFAM" id="SSF50494">
    <property type="entry name" value="Trypsin-like serine proteases"/>
    <property type="match status" value="1"/>
</dbReference>
<dbReference type="InterPro" id="IPR050966">
    <property type="entry name" value="Glutamyl_endopeptidase"/>
</dbReference>
<dbReference type="EMBL" id="JAJOMB010000001">
    <property type="protein sequence ID" value="MCD5309793.1"/>
    <property type="molecule type" value="Genomic_DNA"/>
</dbReference>
<accession>A0A9X1SWU3</accession>
<proteinExistence type="predicted"/>
<evidence type="ECO:0000313" key="5">
    <source>
        <dbReference type="Proteomes" id="UP001138997"/>
    </source>
</evidence>
<sequence length="394" mass="41911">MFSFRHGRRQGLALTVAAFMVAGLGASAQGAVSAPGESPRPLLPEATSSSADLTKTAAKFRKGKGEEATERALKKFWSSERMRSALPADQLPGLAEAGSTQEGLSKAQLDAVEQGRKPANPQPGMHNKAKSLRVDKGRSAPPQAPAAGSKLAADSGTGTAQDRQPRAWEPANAQLAATSGKVFFTDTTNNLNYVCSGTVVNSEGRNIVWTAGHCVHGGAGQNWHANWVFVPAYYYGTAPYGFWSARELWSLEAWTNSTDFSNDLGAAVLFQNDGLSIVDRVGAQGIAWGYSKDYEANAFGYPAAPPFDGGKLLGCSGVTAPEWVFGPWSANTLKLPCDMTGGSSGGAWLRWFDGNTGLGWINGLNSYGYEGDPHMYSPYFSSNAEALYNAVRYL</sequence>
<evidence type="ECO:0008006" key="6">
    <source>
        <dbReference type="Google" id="ProtNLM"/>
    </source>
</evidence>
<evidence type="ECO:0000256" key="3">
    <source>
        <dbReference type="SAM" id="SignalP"/>
    </source>
</evidence>
<name>A0A9X1SWU3_9ACTN</name>
<dbReference type="PANTHER" id="PTHR15462">
    <property type="entry name" value="SERINE PROTEASE"/>
    <property type="match status" value="1"/>
</dbReference>
<dbReference type="RefSeq" id="WP_231438711.1">
    <property type="nucleotide sequence ID" value="NZ_JAJOMB010000001.1"/>
</dbReference>
<reference evidence="4" key="1">
    <citation type="submission" date="2021-11" db="EMBL/GenBank/DDBJ databases">
        <title>Streptomyces corallinus and Kineosporia corallina sp. nov., two new coral-derived marine actinobacteria.</title>
        <authorList>
            <person name="Buangrab K."/>
            <person name="Sutthacheep M."/>
            <person name="Yeemin T."/>
            <person name="Harunari E."/>
            <person name="Igarashi Y."/>
            <person name="Sripreechasak P."/>
            <person name="Kanchanasin P."/>
            <person name="Tanasupawat S."/>
            <person name="Phongsopitanun W."/>
        </authorList>
    </citation>
    <scope>NUCLEOTIDE SEQUENCE</scope>
    <source>
        <strain evidence="4">JCM 31032</strain>
    </source>
</reference>
<dbReference type="Proteomes" id="UP001138997">
    <property type="component" value="Unassembled WGS sequence"/>
</dbReference>
<keyword evidence="1 3" id="KW-0732">Signal</keyword>
<dbReference type="Gene3D" id="2.40.10.10">
    <property type="entry name" value="Trypsin-like serine proteases"/>
    <property type="match status" value="2"/>
</dbReference>
<keyword evidence="5" id="KW-1185">Reference proteome</keyword>
<evidence type="ECO:0000256" key="1">
    <source>
        <dbReference type="ARBA" id="ARBA00022729"/>
    </source>
</evidence>
<organism evidence="4 5">
    <name type="scientific">Kineosporia babensis</name>
    <dbReference type="NCBI Taxonomy" id="499548"/>
    <lineage>
        <taxon>Bacteria</taxon>
        <taxon>Bacillati</taxon>
        <taxon>Actinomycetota</taxon>
        <taxon>Actinomycetes</taxon>
        <taxon>Kineosporiales</taxon>
        <taxon>Kineosporiaceae</taxon>
        <taxon>Kineosporia</taxon>
    </lineage>
</organism>
<gene>
    <name evidence="4" type="ORF">LR394_02710</name>
</gene>
<dbReference type="InterPro" id="IPR009003">
    <property type="entry name" value="Peptidase_S1_PA"/>
</dbReference>
<protein>
    <recommendedName>
        <fullName evidence="6">V8-like Glu-specific endopeptidase</fullName>
    </recommendedName>
</protein>
<dbReference type="InterPro" id="IPR043504">
    <property type="entry name" value="Peptidase_S1_PA_chymotrypsin"/>
</dbReference>
<feature type="region of interest" description="Disordered" evidence="2">
    <location>
        <begin position="30"/>
        <end position="53"/>
    </location>
</feature>